<feature type="region of interest" description="Disordered" evidence="14">
    <location>
        <begin position="23"/>
        <end position="45"/>
    </location>
</feature>
<dbReference type="GO" id="GO:0006004">
    <property type="term" value="P:fucose metabolic process"/>
    <property type="evidence" value="ECO:0007669"/>
    <property type="project" value="UniProtKB-KW"/>
</dbReference>
<dbReference type="RefSeq" id="XP_008812888.4">
    <property type="nucleotide sequence ID" value="XM_008814666.4"/>
</dbReference>
<keyword evidence="10" id="KW-0325">Glycoprotein</keyword>
<dbReference type="KEGG" id="pda:103723681"/>
<dbReference type="PIRSF" id="PIRSF009360">
    <property type="entry name" value="UCP009360"/>
    <property type="match status" value="1"/>
</dbReference>
<gene>
    <name evidence="17" type="primary">LOC103723681</name>
</gene>
<evidence type="ECO:0000256" key="11">
    <source>
        <dbReference type="ARBA" id="ARBA00023253"/>
    </source>
</evidence>
<keyword evidence="4" id="KW-0328">Glycosyltransferase</keyword>
<evidence type="ECO:0000313" key="16">
    <source>
        <dbReference type="Proteomes" id="UP000228380"/>
    </source>
</evidence>
<name>A0A8B7D4A5_PHODC</name>
<evidence type="ECO:0000256" key="3">
    <source>
        <dbReference type="ARBA" id="ARBA00007737"/>
    </source>
</evidence>
<evidence type="ECO:0000256" key="1">
    <source>
        <dbReference type="ARBA" id="ARBA00004606"/>
    </source>
</evidence>
<dbReference type="PANTHER" id="PTHR31741:SF4">
    <property type="entry name" value="O-FUCOSYLTRANSFERASE 28"/>
    <property type="match status" value="1"/>
</dbReference>
<comment type="pathway">
    <text evidence="2">Glycan metabolism.</text>
</comment>
<keyword evidence="7" id="KW-0735">Signal-anchor</keyword>
<evidence type="ECO:0000313" key="17">
    <source>
        <dbReference type="RefSeq" id="XP_008812888.4"/>
    </source>
</evidence>
<evidence type="ECO:0000256" key="14">
    <source>
        <dbReference type="SAM" id="MobiDB-lite"/>
    </source>
</evidence>
<accession>A0A8B7D4A5</accession>
<protein>
    <recommendedName>
        <fullName evidence="13">O-fucosyltransferase family protein</fullName>
    </recommendedName>
</protein>
<reference evidence="17" key="2">
    <citation type="submission" date="2025-08" db="UniProtKB">
        <authorList>
            <consortium name="RefSeq"/>
        </authorList>
    </citation>
    <scope>IDENTIFICATION</scope>
    <source>
        <tissue evidence="17">Young leaves</tissue>
    </source>
</reference>
<dbReference type="Proteomes" id="UP000228380">
    <property type="component" value="Chromosome 3"/>
</dbReference>
<organism evidence="16 17">
    <name type="scientific">Phoenix dactylifera</name>
    <name type="common">Date palm</name>
    <dbReference type="NCBI Taxonomy" id="42345"/>
    <lineage>
        <taxon>Eukaryota</taxon>
        <taxon>Viridiplantae</taxon>
        <taxon>Streptophyta</taxon>
        <taxon>Embryophyta</taxon>
        <taxon>Tracheophyta</taxon>
        <taxon>Spermatophyta</taxon>
        <taxon>Magnoliopsida</taxon>
        <taxon>Liliopsida</taxon>
        <taxon>Arecaceae</taxon>
        <taxon>Coryphoideae</taxon>
        <taxon>Phoeniceae</taxon>
        <taxon>Phoenix</taxon>
    </lineage>
</organism>
<evidence type="ECO:0000256" key="5">
    <source>
        <dbReference type="ARBA" id="ARBA00022679"/>
    </source>
</evidence>
<keyword evidence="6 15" id="KW-0812">Transmembrane</keyword>
<dbReference type="GO" id="GO:0016757">
    <property type="term" value="F:glycosyltransferase activity"/>
    <property type="evidence" value="ECO:0007669"/>
    <property type="project" value="UniProtKB-KW"/>
</dbReference>
<keyword evidence="11" id="KW-0294">Fucose metabolism</keyword>
<keyword evidence="12" id="KW-0119">Carbohydrate metabolism</keyword>
<dbReference type="CDD" id="cd11299">
    <property type="entry name" value="O-FucT_plant"/>
    <property type="match status" value="1"/>
</dbReference>
<evidence type="ECO:0000256" key="4">
    <source>
        <dbReference type="ARBA" id="ARBA00022676"/>
    </source>
</evidence>
<reference evidence="16" key="1">
    <citation type="journal article" date="2019" name="Nat. Commun.">
        <title>Genome-wide association mapping of date palm fruit traits.</title>
        <authorList>
            <person name="Hazzouri K.M."/>
            <person name="Gros-Balthazard M."/>
            <person name="Flowers J.M."/>
            <person name="Copetti D."/>
            <person name="Lemansour A."/>
            <person name="Lebrun M."/>
            <person name="Masmoudi K."/>
            <person name="Ferrand S."/>
            <person name="Dhar M.I."/>
            <person name="Fresquez Z.A."/>
            <person name="Rosas U."/>
            <person name="Zhang J."/>
            <person name="Talag J."/>
            <person name="Lee S."/>
            <person name="Kudrna D."/>
            <person name="Powell R.F."/>
            <person name="Leitch I.J."/>
            <person name="Krueger R.R."/>
            <person name="Wing R.A."/>
            <person name="Amiri K.M.A."/>
            <person name="Purugganan M.D."/>
        </authorList>
    </citation>
    <scope>NUCLEOTIDE SEQUENCE [LARGE SCALE GENOMIC DNA]</scope>
    <source>
        <strain evidence="16">cv. Khalas</strain>
    </source>
</reference>
<evidence type="ECO:0000256" key="9">
    <source>
        <dbReference type="ARBA" id="ARBA00023136"/>
    </source>
</evidence>
<dbReference type="AlphaFoldDB" id="A0A8B7D4A5"/>
<evidence type="ECO:0000256" key="7">
    <source>
        <dbReference type="ARBA" id="ARBA00022968"/>
    </source>
</evidence>
<dbReference type="GO" id="GO:0005737">
    <property type="term" value="C:cytoplasm"/>
    <property type="evidence" value="ECO:0007669"/>
    <property type="project" value="TreeGrafter"/>
</dbReference>
<dbReference type="GO" id="GO:0016020">
    <property type="term" value="C:membrane"/>
    <property type="evidence" value="ECO:0007669"/>
    <property type="project" value="UniProtKB-SubCell"/>
</dbReference>
<proteinExistence type="inferred from homology"/>
<dbReference type="Pfam" id="PF10250">
    <property type="entry name" value="O-FucT"/>
    <property type="match status" value="1"/>
</dbReference>
<keyword evidence="8 15" id="KW-1133">Transmembrane helix</keyword>
<comment type="subcellular location">
    <subcellularLocation>
        <location evidence="1">Membrane</location>
        <topology evidence="1">Single-pass type II membrane protein</topology>
    </subcellularLocation>
</comment>
<evidence type="ECO:0000256" key="10">
    <source>
        <dbReference type="ARBA" id="ARBA00023180"/>
    </source>
</evidence>
<evidence type="ECO:0000256" key="6">
    <source>
        <dbReference type="ARBA" id="ARBA00022692"/>
    </source>
</evidence>
<dbReference type="OrthoDB" id="2015856at2759"/>
<evidence type="ECO:0000256" key="12">
    <source>
        <dbReference type="ARBA" id="ARBA00023277"/>
    </source>
</evidence>
<evidence type="ECO:0000256" key="2">
    <source>
        <dbReference type="ARBA" id="ARBA00004881"/>
    </source>
</evidence>
<keyword evidence="5" id="KW-0808">Transferase</keyword>
<evidence type="ECO:0000256" key="8">
    <source>
        <dbReference type="ARBA" id="ARBA00022989"/>
    </source>
</evidence>
<dbReference type="InterPro" id="IPR019378">
    <property type="entry name" value="GDP-Fuc_O-FucTrfase"/>
</dbReference>
<feature type="transmembrane region" description="Helical" evidence="15">
    <location>
        <begin position="58"/>
        <end position="77"/>
    </location>
</feature>
<sequence length="544" mass="61739">METIAGGTALSIPRRRLAECGDLERSLDEEDPRSPPRRPSKTGGRWGSWNWKAWEKKILLVVIFVVSLMGIGTISSSRRIDDLPESQSVVHHVAGGEKIAERVTLENQTGQPRRESAHPILDIWTKPDSEDYGGCIKRPKNRYRIGDATGGCLLFRANGGLNQMRMGISDMVAIARIMNATLVIPSLDHESFWKDQSEFGDIFDMRHFMDTLKDDIVIVESLPRAYAAIKPFEKPPVSWSKVSYYKALRSMLKAKKVLKFTHSDSRLANNGLPPSIQKLRCRANYEALRYTDEIERLGKLIVDRLRNGRDDPYIALHLRYEKDMLSFTGCSHNLTLEEAEELRAMRYSVAHWKEKEINGTQKRIQGGCPMTPREAAIFLKAMGYPSTANIYIAAGPTYGASGLDALKAEYPNIHTHSSLTTEDELKPFVKYPNRLAALDYIVALNGDVFVYTHAGNMAKAVQGHRKFEGFLKTISPDRQRFVKLIDQLDEGKISWKEFELEVKRHHVHRLGGPYERKEGPHPKLEEFFYANPIPGCMCKKQQPK</sequence>
<dbReference type="PANTHER" id="PTHR31741">
    <property type="entry name" value="OS02G0726500 PROTEIN-RELATED"/>
    <property type="match status" value="1"/>
</dbReference>
<keyword evidence="16" id="KW-1185">Reference proteome</keyword>
<evidence type="ECO:0000256" key="13">
    <source>
        <dbReference type="ARBA" id="ARBA00030350"/>
    </source>
</evidence>
<evidence type="ECO:0000256" key="15">
    <source>
        <dbReference type="SAM" id="Phobius"/>
    </source>
</evidence>
<dbReference type="GeneID" id="103723681"/>
<dbReference type="InterPro" id="IPR024709">
    <property type="entry name" value="FucosylTrfase_pln"/>
</dbReference>
<comment type="similarity">
    <text evidence="3">Belongs to the glycosyltransferase GT106 family.</text>
</comment>
<keyword evidence="9 15" id="KW-0472">Membrane</keyword>